<organism evidence="3 4">
    <name type="scientific">Microvirga arabica</name>
    <dbReference type="NCBI Taxonomy" id="1128671"/>
    <lineage>
        <taxon>Bacteria</taxon>
        <taxon>Pseudomonadati</taxon>
        <taxon>Pseudomonadota</taxon>
        <taxon>Alphaproteobacteria</taxon>
        <taxon>Hyphomicrobiales</taxon>
        <taxon>Methylobacteriaceae</taxon>
        <taxon>Microvirga</taxon>
    </lineage>
</organism>
<evidence type="ECO:0000313" key="4">
    <source>
        <dbReference type="Proteomes" id="UP001593940"/>
    </source>
</evidence>
<sequence>MTIENLSWSWLAGSAVLGILLVLVLFLTRKPRYRRAAVMTENEREFYGRLLAACPDCQIWPQVPILALVRPDAKEGSRAFWMAFKRISNTRIDWVVVRDMEVLAVVELDDRSHDARKDAQRDRILKSCGYRVVRFNSSRRPDPRQIHEAIFTD</sequence>
<dbReference type="RefSeq" id="WP_377031948.1">
    <property type="nucleotide sequence ID" value="NZ_JBHOMY010000127.1"/>
</dbReference>
<dbReference type="EMBL" id="JBHOMY010000127">
    <property type="protein sequence ID" value="MFC1460832.1"/>
    <property type="molecule type" value="Genomic_DNA"/>
</dbReference>
<dbReference type="InterPro" id="IPR024402">
    <property type="entry name" value="DUF2726"/>
</dbReference>
<keyword evidence="4" id="KW-1185">Reference proteome</keyword>
<reference evidence="3 4" key="1">
    <citation type="submission" date="2024-09" db="EMBL/GenBank/DDBJ databases">
        <title>Nodulacao em especies de Leguminosae Basais da Amazonia e Caracterizacao dos Rizobios e Bacterias Associadas aos Nodulos.</title>
        <authorList>
            <person name="Jambeiro I.C.A."/>
            <person name="Lopes I.S."/>
            <person name="Aguiar E.R.G.R."/>
            <person name="Santos A.F.J."/>
            <person name="Dos Santos J.M.F."/>
            <person name="Gross E."/>
        </authorList>
    </citation>
    <scope>NUCLEOTIDE SEQUENCE [LARGE SCALE GENOMIC DNA]</scope>
    <source>
        <strain evidence="3 4">BRUESC1165</strain>
    </source>
</reference>
<protein>
    <submittedName>
        <fullName evidence="3">DUF2726 domain-containing protein</fullName>
    </submittedName>
</protein>
<feature type="transmembrane region" description="Helical" evidence="1">
    <location>
        <begin position="6"/>
        <end position="27"/>
    </location>
</feature>
<keyword evidence="1" id="KW-1133">Transmembrane helix</keyword>
<evidence type="ECO:0000259" key="2">
    <source>
        <dbReference type="Pfam" id="PF10881"/>
    </source>
</evidence>
<feature type="domain" description="DUF2726" evidence="2">
    <location>
        <begin position="37"/>
        <end position="150"/>
    </location>
</feature>
<accession>A0ABV6YIH0</accession>
<evidence type="ECO:0000256" key="1">
    <source>
        <dbReference type="SAM" id="Phobius"/>
    </source>
</evidence>
<keyword evidence="1" id="KW-0812">Transmembrane</keyword>
<comment type="caution">
    <text evidence="3">The sequence shown here is derived from an EMBL/GenBank/DDBJ whole genome shotgun (WGS) entry which is preliminary data.</text>
</comment>
<dbReference type="Proteomes" id="UP001593940">
    <property type="component" value="Unassembled WGS sequence"/>
</dbReference>
<evidence type="ECO:0000313" key="3">
    <source>
        <dbReference type="EMBL" id="MFC1460832.1"/>
    </source>
</evidence>
<keyword evidence="1" id="KW-0472">Membrane</keyword>
<gene>
    <name evidence="3" type="ORF">ACETIH_29765</name>
</gene>
<name>A0ABV6YIH0_9HYPH</name>
<proteinExistence type="predicted"/>
<dbReference type="Pfam" id="PF10881">
    <property type="entry name" value="DUF2726"/>
    <property type="match status" value="1"/>
</dbReference>